<gene>
    <name evidence="1" type="ORF">Q9L58_002730</name>
</gene>
<reference evidence="1 2" key="1">
    <citation type="submission" date="2024-02" db="EMBL/GenBank/DDBJ databases">
        <title>Discinaceae phylogenomics.</title>
        <authorList>
            <person name="Dirks A.C."/>
            <person name="James T.Y."/>
        </authorList>
    </citation>
    <scope>NUCLEOTIDE SEQUENCE [LARGE SCALE GENOMIC DNA]</scope>
    <source>
        <strain evidence="1 2">ACD0624</strain>
    </source>
</reference>
<keyword evidence="2" id="KW-1185">Reference proteome</keyword>
<organism evidence="1 2">
    <name type="scientific">Discina gigas</name>
    <dbReference type="NCBI Taxonomy" id="1032678"/>
    <lineage>
        <taxon>Eukaryota</taxon>
        <taxon>Fungi</taxon>
        <taxon>Dikarya</taxon>
        <taxon>Ascomycota</taxon>
        <taxon>Pezizomycotina</taxon>
        <taxon>Pezizomycetes</taxon>
        <taxon>Pezizales</taxon>
        <taxon>Discinaceae</taxon>
        <taxon>Discina</taxon>
    </lineage>
</organism>
<proteinExistence type="predicted"/>
<sequence length="187" mass="20191">MDTGLLDLGGGIWAEMPTGIQKTALKTIATLRMTHRMKILYSSGAVREDMKFSARTAFYPIGWAMHEVWGRICRDLGDSTITDANYVECCKLFARAKLLLPDEVWALYFANNNNRPIDSVLYTSGGGQTPSPLQTSATDQLVDAMVNLDEAPGSSDIGNTDATSMSLSARLLISLGVPAGGMITSHN</sequence>
<dbReference type="EMBL" id="JBBBZM010000024">
    <property type="protein sequence ID" value="KAL0638273.1"/>
    <property type="molecule type" value="Genomic_DNA"/>
</dbReference>
<accession>A0ABR3GR15</accession>
<dbReference type="Proteomes" id="UP001447188">
    <property type="component" value="Unassembled WGS sequence"/>
</dbReference>
<evidence type="ECO:0000313" key="2">
    <source>
        <dbReference type="Proteomes" id="UP001447188"/>
    </source>
</evidence>
<name>A0ABR3GR15_9PEZI</name>
<evidence type="ECO:0000313" key="1">
    <source>
        <dbReference type="EMBL" id="KAL0638273.1"/>
    </source>
</evidence>
<comment type="caution">
    <text evidence="1">The sequence shown here is derived from an EMBL/GenBank/DDBJ whole genome shotgun (WGS) entry which is preliminary data.</text>
</comment>
<protein>
    <submittedName>
        <fullName evidence="1">Uncharacterized protein</fullName>
    </submittedName>
</protein>